<keyword evidence="7" id="KW-0443">Lipid metabolism</keyword>
<comment type="similarity">
    <text evidence="2">Belongs to the diacylglycerol/lipid kinase family.</text>
</comment>
<evidence type="ECO:0000259" key="9">
    <source>
        <dbReference type="PROSITE" id="PS50146"/>
    </source>
</evidence>
<feature type="domain" description="DAGKc" evidence="9">
    <location>
        <begin position="9"/>
        <end position="137"/>
    </location>
</feature>
<evidence type="ECO:0000256" key="2">
    <source>
        <dbReference type="ARBA" id="ARBA00005983"/>
    </source>
</evidence>
<protein>
    <submittedName>
        <fullName evidence="10">Diacylglycerol kinase</fullName>
    </submittedName>
</protein>
<evidence type="ECO:0000256" key="1">
    <source>
        <dbReference type="ARBA" id="ARBA00001946"/>
    </source>
</evidence>
<evidence type="ECO:0000256" key="5">
    <source>
        <dbReference type="ARBA" id="ARBA00022777"/>
    </source>
</evidence>
<evidence type="ECO:0000256" key="6">
    <source>
        <dbReference type="ARBA" id="ARBA00022840"/>
    </source>
</evidence>
<dbReference type="InterPro" id="IPR017438">
    <property type="entry name" value="ATP-NAD_kinase_N"/>
</dbReference>
<keyword evidence="4" id="KW-0547">Nucleotide-binding</keyword>
<dbReference type="Gene3D" id="2.60.200.40">
    <property type="match status" value="1"/>
</dbReference>
<dbReference type="GO" id="GO:0008654">
    <property type="term" value="P:phospholipid biosynthetic process"/>
    <property type="evidence" value="ECO:0007669"/>
    <property type="project" value="UniProtKB-KW"/>
</dbReference>
<keyword evidence="11" id="KW-1185">Reference proteome</keyword>
<keyword evidence="8" id="KW-1208">Phospholipid metabolism</keyword>
<sequence>MSTTSDDDRSERRFAVVVNPTKISEALPELINEAAERGGWSEPLWLETTADDPGRRMAQQARDAGVQTVLAVGGDGTVRVVASELAGSGVGLGIVPEGTGNLLARNLGIPLTESEAIAVALGESSRDLDIVRISTDDDASADRFTVMAGLGLDAAIMSNTDEALKAKIGSIAYVAAALQHLGREPRRMRITVDDHRRLERRAILCLIGNVGAVQGDIELIPGALPDDGLLDVVVASPRRLRHWFAVALRLITRRERSGDRIDQLTGRRVVVEIDQPEDYELDGDTIGQCRRLVAEIEPGALQVRAPVDDR</sequence>
<dbReference type="PANTHER" id="PTHR12358">
    <property type="entry name" value="SPHINGOSINE KINASE"/>
    <property type="match status" value="1"/>
</dbReference>
<dbReference type="InterPro" id="IPR050187">
    <property type="entry name" value="Lipid_Phosphate_FormReg"/>
</dbReference>
<organism evidence="10 11">
    <name type="scientific">Microlunatus elymi</name>
    <dbReference type="NCBI Taxonomy" id="2596828"/>
    <lineage>
        <taxon>Bacteria</taxon>
        <taxon>Bacillati</taxon>
        <taxon>Actinomycetota</taxon>
        <taxon>Actinomycetes</taxon>
        <taxon>Propionibacteriales</taxon>
        <taxon>Propionibacteriaceae</taxon>
        <taxon>Microlunatus</taxon>
    </lineage>
</organism>
<dbReference type="Proteomes" id="UP000319263">
    <property type="component" value="Chromosome"/>
</dbReference>
<comment type="cofactor">
    <cofactor evidence="1">
        <name>Mg(2+)</name>
        <dbReference type="ChEBI" id="CHEBI:18420"/>
    </cofactor>
</comment>
<accession>A0A516PX36</accession>
<reference evidence="10 11" key="1">
    <citation type="submission" date="2019-07" db="EMBL/GenBank/DDBJ databases">
        <title>Microlunatus dokdonensis sp. nov. isolated from the rhizospheric soil of the wild plant Elymus tsukushiensis.</title>
        <authorList>
            <person name="Ghim S.-Y."/>
            <person name="Hwang Y.-J."/>
            <person name="Son J.-S."/>
            <person name="Shin J.-H."/>
        </authorList>
    </citation>
    <scope>NUCLEOTIDE SEQUENCE [LARGE SCALE GENOMIC DNA]</scope>
    <source>
        <strain evidence="10 11">KUDC0627</strain>
    </source>
</reference>
<dbReference type="EMBL" id="CP041692">
    <property type="protein sequence ID" value="QDP95737.1"/>
    <property type="molecule type" value="Genomic_DNA"/>
</dbReference>
<dbReference type="GO" id="GO:0005524">
    <property type="term" value="F:ATP binding"/>
    <property type="evidence" value="ECO:0007669"/>
    <property type="project" value="UniProtKB-KW"/>
</dbReference>
<dbReference type="GO" id="GO:0016301">
    <property type="term" value="F:kinase activity"/>
    <property type="evidence" value="ECO:0007669"/>
    <property type="project" value="UniProtKB-KW"/>
</dbReference>
<evidence type="ECO:0000256" key="3">
    <source>
        <dbReference type="ARBA" id="ARBA00022679"/>
    </source>
</evidence>
<evidence type="ECO:0000256" key="4">
    <source>
        <dbReference type="ARBA" id="ARBA00022741"/>
    </source>
</evidence>
<evidence type="ECO:0000256" key="7">
    <source>
        <dbReference type="ARBA" id="ARBA00023209"/>
    </source>
</evidence>
<keyword evidence="3" id="KW-0808">Transferase</keyword>
<dbReference type="Gene3D" id="3.40.50.10330">
    <property type="entry name" value="Probable inorganic polyphosphate/atp-NAD kinase, domain 1"/>
    <property type="match status" value="1"/>
</dbReference>
<name>A0A516PX36_9ACTN</name>
<dbReference type="Pfam" id="PF00781">
    <property type="entry name" value="DAGK_cat"/>
    <property type="match status" value="1"/>
</dbReference>
<evidence type="ECO:0000313" key="10">
    <source>
        <dbReference type="EMBL" id="QDP95737.1"/>
    </source>
</evidence>
<keyword evidence="5 10" id="KW-0418">Kinase</keyword>
<keyword evidence="6" id="KW-0067">ATP-binding</keyword>
<dbReference type="InterPro" id="IPR001206">
    <property type="entry name" value="Diacylglycerol_kinase_cat_dom"/>
</dbReference>
<evidence type="ECO:0000256" key="8">
    <source>
        <dbReference type="ARBA" id="ARBA00023264"/>
    </source>
</evidence>
<dbReference type="PROSITE" id="PS50146">
    <property type="entry name" value="DAGK"/>
    <property type="match status" value="1"/>
</dbReference>
<dbReference type="AlphaFoldDB" id="A0A516PX36"/>
<dbReference type="SMART" id="SM00046">
    <property type="entry name" value="DAGKc"/>
    <property type="match status" value="1"/>
</dbReference>
<dbReference type="KEGG" id="mik:FOE78_07330"/>
<dbReference type="SUPFAM" id="SSF111331">
    <property type="entry name" value="NAD kinase/diacylglycerol kinase-like"/>
    <property type="match status" value="1"/>
</dbReference>
<proteinExistence type="inferred from homology"/>
<dbReference type="PANTHER" id="PTHR12358:SF54">
    <property type="entry name" value="SPHINGOSINE KINASE RELATED PROTEIN"/>
    <property type="match status" value="1"/>
</dbReference>
<evidence type="ECO:0000313" key="11">
    <source>
        <dbReference type="Proteomes" id="UP000319263"/>
    </source>
</evidence>
<dbReference type="InterPro" id="IPR016064">
    <property type="entry name" value="NAD/diacylglycerol_kinase_sf"/>
</dbReference>
<dbReference type="RefSeq" id="WP_143985705.1">
    <property type="nucleotide sequence ID" value="NZ_CP041692.1"/>
</dbReference>
<keyword evidence="7" id="KW-0444">Lipid biosynthesis</keyword>
<dbReference type="InterPro" id="IPR045540">
    <property type="entry name" value="YegS/DAGK_C"/>
</dbReference>
<keyword evidence="7" id="KW-0594">Phospholipid biosynthesis</keyword>
<dbReference type="OrthoDB" id="3171056at2"/>
<gene>
    <name evidence="10" type="ORF">FOE78_07330</name>
</gene>
<dbReference type="Pfam" id="PF19279">
    <property type="entry name" value="YegS_C"/>
    <property type="match status" value="1"/>
</dbReference>